<keyword evidence="2" id="KW-1185">Reference proteome</keyword>
<evidence type="ECO:0000313" key="1">
    <source>
        <dbReference type="EMBL" id="KAJ8305119.1"/>
    </source>
</evidence>
<name>A0ABQ9EII2_TEGGR</name>
<accession>A0ABQ9EII2</accession>
<dbReference type="EMBL" id="JARBDR010000862">
    <property type="protein sequence ID" value="KAJ8305119.1"/>
    <property type="molecule type" value="Genomic_DNA"/>
</dbReference>
<evidence type="ECO:0000313" key="2">
    <source>
        <dbReference type="Proteomes" id="UP001217089"/>
    </source>
</evidence>
<organism evidence="1 2">
    <name type="scientific">Tegillarca granosa</name>
    <name type="common">Malaysian cockle</name>
    <name type="synonym">Anadara granosa</name>
    <dbReference type="NCBI Taxonomy" id="220873"/>
    <lineage>
        <taxon>Eukaryota</taxon>
        <taxon>Metazoa</taxon>
        <taxon>Spiralia</taxon>
        <taxon>Lophotrochozoa</taxon>
        <taxon>Mollusca</taxon>
        <taxon>Bivalvia</taxon>
        <taxon>Autobranchia</taxon>
        <taxon>Pteriomorphia</taxon>
        <taxon>Arcoida</taxon>
        <taxon>Arcoidea</taxon>
        <taxon>Arcidae</taxon>
        <taxon>Tegillarca</taxon>
    </lineage>
</organism>
<protein>
    <submittedName>
        <fullName evidence="1">Uncharacterized protein</fullName>
    </submittedName>
</protein>
<gene>
    <name evidence="1" type="ORF">KUTeg_017329</name>
</gene>
<proteinExistence type="predicted"/>
<reference evidence="1 2" key="1">
    <citation type="submission" date="2022-12" db="EMBL/GenBank/DDBJ databases">
        <title>Chromosome-level genome of Tegillarca granosa.</title>
        <authorList>
            <person name="Kim J."/>
        </authorList>
    </citation>
    <scope>NUCLEOTIDE SEQUENCE [LARGE SCALE GENOMIC DNA]</scope>
    <source>
        <strain evidence="1">Teg-2019</strain>
        <tissue evidence="1">Adductor muscle</tissue>
    </source>
</reference>
<dbReference type="Proteomes" id="UP001217089">
    <property type="component" value="Unassembled WGS sequence"/>
</dbReference>
<comment type="caution">
    <text evidence="1">The sequence shown here is derived from an EMBL/GenBank/DDBJ whole genome shotgun (WGS) entry which is preliminary data.</text>
</comment>
<sequence>MDKSPHAIQEDWKIAFKLPKGGPLPSNYKTVYGLYSSTAAVNEDKLNIACDFTAGSRIYKSSLINEMENRNINKVKLVIYAGGKERVVLSFNSTGKDRMQWLDCNNILSSTYSDINDHNKNSCSVRRLNGKDKSISSRISVKCNSSITLSMNEYHAYINSLARSLLTSKASFRRGSGDLSTRIFYINKNYGGCPVDEGWIMVKDVCEGDSCSYEPCVNTPSILYSGKETVGNWKIDGLVADALVLYLLDHKTNLGSNVRNDIEFNGSFSLPYIYKVNSSNFGSDIEIPLFIEGLSVMIEDSSINVVFELFYAPETCPIKFDQSKARQMLNENKISKFPADGSRLTFHTIPFKCIWLNFTSEMIKDSTRIYDAKFKLFYPGGRWTNENCKELSFKPKDKKRCIHSRNVFVLSNENAADQLMKVPYFVIEGVYATVTLTNLHNTYSTDNTINEVTPPVSSHSPTSSEQKTCPCNCYPKEIISIGKT</sequence>